<comment type="caution">
    <text evidence="3">The sequence shown here is derived from an EMBL/GenBank/DDBJ whole genome shotgun (WGS) entry which is preliminary data.</text>
</comment>
<evidence type="ECO:0000313" key="4">
    <source>
        <dbReference type="Proteomes" id="UP000596742"/>
    </source>
</evidence>
<evidence type="ECO:0000256" key="1">
    <source>
        <dbReference type="SAM" id="MobiDB-lite"/>
    </source>
</evidence>
<keyword evidence="4" id="KW-1185">Reference proteome</keyword>
<feature type="chain" id="PRO_5032348986" evidence="2">
    <location>
        <begin position="20"/>
        <end position="225"/>
    </location>
</feature>
<sequence>MVHGWEFGELLALSSVLNCELLSVNPDVQTDVFPKLYSTERTSTTTTPTTTTPPVTHHDVVDPLTDITSHGDHSHEEFSKGDSGLNWVFDPDLPMTNTSDKWYTHYQNWQNGIERDHRFANANEFNWITATTEEAKDIHGNKTHRSWVDITNFYWYNRFTKDIYMMYNLPVDNGPIIANNAHLTKMTVLYLAADDWEHGLYTHEMIQRGGYILRLATTHGETLDL</sequence>
<protein>
    <submittedName>
        <fullName evidence="3">Uncharacterized protein</fullName>
    </submittedName>
</protein>
<accession>A0A8B6C7Y6</accession>
<feature type="compositionally biased region" description="Low complexity" evidence="1">
    <location>
        <begin position="44"/>
        <end position="55"/>
    </location>
</feature>
<proteinExistence type="predicted"/>
<evidence type="ECO:0000256" key="2">
    <source>
        <dbReference type="SAM" id="SignalP"/>
    </source>
</evidence>
<dbReference type="EMBL" id="UYJE01001282">
    <property type="protein sequence ID" value="VDI00919.1"/>
    <property type="molecule type" value="Genomic_DNA"/>
</dbReference>
<dbReference type="AlphaFoldDB" id="A0A8B6C7Y6"/>
<feature type="region of interest" description="Disordered" evidence="1">
    <location>
        <begin position="41"/>
        <end position="61"/>
    </location>
</feature>
<gene>
    <name evidence="3" type="ORF">MGAL_10B091506</name>
</gene>
<feature type="signal peptide" evidence="2">
    <location>
        <begin position="1"/>
        <end position="19"/>
    </location>
</feature>
<organism evidence="3 4">
    <name type="scientific">Mytilus galloprovincialis</name>
    <name type="common">Mediterranean mussel</name>
    <dbReference type="NCBI Taxonomy" id="29158"/>
    <lineage>
        <taxon>Eukaryota</taxon>
        <taxon>Metazoa</taxon>
        <taxon>Spiralia</taxon>
        <taxon>Lophotrochozoa</taxon>
        <taxon>Mollusca</taxon>
        <taxon>Bivalvia</taxon>
        <taxon>Autobranchia</taxon>
        <taxon>Pteriomorphia</taxon>
        <taxon>Mytilida</taxon>
        <taxon>Mytiloidea</taxon>
        <taxon>Mytilidae</taxon>
        <taxon>Mytilinae</taxon>
        <taxon>Mytilus</taxon>
    </lineage>
</organism>
<name>A0A8B6C7Y6_MYTGA</name>
<reference evidence="3" key="1">
    <citation type="submission" date="2018-11" db="EMBL/GenBank/DDBJ databases">
        <authorList>
            <person name="Alioto T."/>
            <person name="Alioto T."/>
        </authorList>
    </citation>
    <scope>NUCLEOTIDE SEQUENCE</scope>
</reference>
<keyword evidence="2" id="KW-0732">Signal</keyword>
<dbReference type="Proteomes" id="UP000596742">
    <property type="component" value="Unassembled WGS sequence"/>
</dbReference>
<evidence type="ECO:0000313" key="3">
    <source>
        <dbReference type="EMBL" id="VDI00919.1"/>
    </source>
</evidence>